<dbReference type="AlphaFoldDB" id="W4KFI3"/>
<dbReference type="PRINTS" id="PR00891">
    <property type="entry name" value="RABGDIREP"/>
</dbReference>
<dbReference type="GeneID" id="20672111"/>
<dbReference type="SUPFAM" id="SSF51905">
    <property type="entry name" value="FAD/NAD(P)-binding domain"/>
    <property type="match status" value="1"/>
</dbReference>
<dbReference type="SUPFAM" id="SSF54373">
    <property type="entry name" value="FAD-linked reductases, C-terminal domain"/>
    <property type="match status" value="1"/>
</dbReference>
<dbReference type="InterPro" id="IPR018203">
    <property type="entry name" value="GDP_dissociation_inhibitor"/>
</dbReference>
<organism evidence="3 4">
    <name type="scientific">Heterobasidion irregulare (strain TC 32-1)</name>
    <dbReference type="NCBI Taxonomy" id="747525"/>
    <lineage>
        <taxon>Eukaryota</taxon>
        <taxon>Fungi</taxon>
        <taxon>Dikarya</taxon>
        <taxon>Basidiomycota</taxon>
        <taxon>Agaricomycotina</taxon>
        <taxon>Agaricomycetes</taxon>
        <taxon>Russulales</taxon>
        <taxon>Bondarzewiaceae</taxon>
        <taxon>Heterobasidion</taxon>
        <taxon>Heterobasidion annosum species complex</taxon>
    </lineage>
</organism>
<evidence type="ECO:0000256" key="2">
    <source>
        <dbReference type="SAM" id="MobiDB-lite"/>
    </source>
</evidence>
<dbReference type="GO" id="GO:0005092">
    <property type="term" value="F:GDP-dissociation inhibitor activity"/>
    <property type="evidence" value="ECO:0007669"/>
    <property type="project" value="InterPro"/>
</dbReference>
<dbReference type="Gene3D" id="3.50.50.60">
    <property type="entry name" value="FAD/NAD(P)-binding domain"/>
    <property type="match status" value="1"/>
</dbReference>
<evidence type="ECO:0000313" key="3">
    <source>
        <dbReference type="EMBL" id="ETW84608.1"/>
    </source>
</evidence>
<dbReference type="InterPro" id="IPR036188">
    <property type="entry name" value="FAD/NAD-bd_sf"/>
</dbReference>
<dbReference type="PANTHER" id="PTHR11787:SF4">
    <property type="entry name" value="CHM, RAB ESCORT PROTEIN 1"/>
    <property type="match status" value="1"/>
</dbReference>
<proteinExistence type="inferred from homology"/>
<dbReference type="Gene3D" id="3.30.519.10">
    <property type="entry name" value="Guanine Nucleotide Dissociation Inhibitor, domain 2"/>
    <property type="match status" value="1"/>
</dbReference>
<dbReference type="HOGENOM" id="CLU_021695_3_0_1"/>
<evidence type="ECO:0000256" key="1">
    <source>
        <dbReference type="ARBA" id="ARBA00005593"/>
    </source>
</evidence>
<dbReference type="Gene3D" id="1.10.405.10">
    <property type="entry name" value="Guanine Nucleotide Dissociation Inhibitor, domain 1"/>
    <property type="match status" value="1"/>
</dbReference>
<dbReference type="KEGG" id="hir:HETIRDRAFT_382262"/>
<comment type="similarity">
    <text evidence="1">Belongs to the Rab GDI family.</text>
</comment>
<feature type="region of interest" description="Disordered" evidence="2">
    <location>
        <begin position="348"/>
        <end position="377"/>
    </location>
</feature>
<dbReference type="GO" id="GO:0007264">
    <property type="term" value="P:small GTPase-mediated signal transduction"/>
    <property type="evidence" value="ECO:0007669"/>
    <property type="project" value="InterPro"/>
</dbReference>
<sequence>MGEGDFDVVVLGTGLVESMTAAALSKAGFKVAHLDVNPYYGGDEASLSPEELIQWADQRLSPQNASPYMTSQRVKYTSVQHSSVIPDHARHYSISLCPSLIPSTGSLISSLVASGVSRYGGYRLLERVGIYDRATGIRNVPGSKEDVFKSKEMSLVGKRRLMRFLLFASGDFENSSELQGKTEVPFLAFLKDVWSLEQQVSEAIAYALAFCVSPEDQTLLALTRLRRYLRSSGRYGASPFLVGHYGGLGEIAQGFCRVSAVNGGVYILGRKVNSITQPTETEDPSDDKGRYVVDLDDFPEHLTTDLIISSPDLLPENLRKISSVPPAQGPSMTQSVARCIAILDAPPQFPATLTPETTESSTETEEGPTQSHDKPIDTSVIVFPPSSIADGSDTVALHAFITGEGSMSAPKGKYIAYLSLLLENSNSSASTETILKPYLDAIISLSKSSSSSSVDSEATLASDPLFTMYYTQHPTLTPTPATSNTPPTILVSPSIPYDLAECADAASTAAESLFLRTVEVHKARHPEAWVVGTTGDKEVGSGGDVFEEIKAFWPPLDGEPDEEMEEW</sequence>
<dbReference type="STRING" id="747525.W4KFI3"/>
<dbReference type="GO" id="GO:0005829">
    <property type="term" value="C:cytosol"/>
    <property type="evidence" value="ECO:0007669"/>
    <property type="project" value="TreeGrafter"/>
</dbReference>
<dbReference type="Proteomes" id="UP000030671">
    <property type="component" value="Unassembled WGS sequence"/>
</dbReference>
<dbReference type="GO" id="GO:0005968">
    <property type="term" value="C:Rab-protein geranylgeranyltransferase complex"/>
    <property type="evidence" value="ECO:0007669"/>
    <property type="project" value="TreeGrafter"/>
</dbReference>
<evidence type="ECO:0000313" key="4">
    <source>
        <dbReference type="Proteomes" id="UP000030671"/>
    </source>
</evidence>
<gene>
    <name evidence="3" type="ORF">HETIRDRAFT_382262</name>
</gene>
<dbReference type="OrthoDB" id="9446342at2759"/>
<keyword evidence="4" id="KW-1185">Reference proteome</keyword>
<dbReference type="RefSeq" id="XP_009544257.1">
    <property type="nucleotide sequence ID" value="XM_009545962.1"/>
</dbReference>
<evidence type="ECO:0008006" key="5">
    <source>
        <dbReference type="Google" id="ProtNLM"/>
    </source>
</evidence>
<dbReference type="GO" id="GO:0005634">
    <property type="term" value="C:nucleus"/>
    <property type="evidence" value="ECO:0007669"/>
    <property type="project" value="TreeGrafter"/>
</dbReference>
<accession>W4KFI3</accession>
<reference evidence="3 4" key="1">
    <citation type="journal article" date="2012" name="New Phytol.">
        <title>Insight into trade-off between wood decay and parasitism from the genome of a fungal forest pathogen.</title>
        <authorList>
            <person name="Olson A."/>
            <person name="Aerts A."/>
            <person name="Asiegbu F."/>
            <person name="Belbahri L."/>
            <person name="Bouzid O."/>
            <person name="Broberg A."/>
            <person name="Canback B."/>
            <person name="Coutinho P.M."/>
            <person name="Cullen D."/>
            <person name="Dalman K."/>
            <person name="Deflorio G."/>
            <person name="van Diepen L.T."/>
            <person name="Dunand C."/>
            <person name="Duplessis S."/>
            <person name="Durling M."/>
            <person name="Gonthier P."/>
            <person name="Grimwood J."/>
            <person name="Fossdal C.G."/>
            <person name="Hansson D."/>
            <person name="Henrissat B."/>
            <person name="Hietala A."/>
            <person name="Himmelstrand K."/>
            <person name="Hoffmeister D."/>
            <person name="Hogberg N."/>
            <person name="James T.Y."/>
            <person name="Karlsson M."/>
            <person name="Kohler A."/>
            <person name="Kues U."/>
            <person name="Lee Y.H."/>
            <person name="Lin Y.C."/>
            <person name="Lind M."/>
            <person name="Lindquist E."/>
            <person name="Lombard V."/>
            <person name="Lucas S."/>
            <person name="Lunden K."/>
            <person name="Morin E."/>
            <person name="Murat C."/>
            <person name="Park J."/>
            <person name="Raffaello T."/>
            <person name="Rouze P."/>
            <person name="Salamov A."/>
            <person name="Schmutz J."/>
            <person name="Solheim H."/>
            <person name="Stahlberg J."/>
            <person name="Velez H."/>
            <person name="de Vries R.P."/>
            <person name="Wiebenga A."/>
            <person name="Woodward S."/>
            <person name="Yakovlev I."/>
            <person name="Garbelotto M."/>
            <person name="Martin F."/>
            <person name="Grigoriev I.V."/>
            <person name="Stenlid J."/>
        </authorList>
    </citation>
    <scope>NUCLEOTIDE SEQUENCE [LARGE SCALE GENOMIC DNA]</scope>
    <source>
        <strain evidence="3 4">TC 32-1</strain>
    </source>
</reference>
<feature type="compositionally biased region" description="Low complexity" evidence="2">
    <location>
        <begin position="352"/>
        <end position="361"/>
    </location>
</feature>
<protein>
    <recommendedName>
        <fullName evidence="5">FAD/NAD(P)-binding domain-containing protein</fullName>
    </recommendedName>
</protein>
<dbReference type="eggNOG" id="KOG4405">
    <property type="taxonomic scope" value="Eukaryota"/>
</dbReference>
<name>W4KFI3_HETIT</name>
<dbReference type="PANTHER" id="PTHR11787">
    <property type="entry name" value="RAB GDP-DISSOCIATION INHIBITOR"/>
    <property type="match status" value="1"/>
</dbReference>
<dbReference type="InParanoid" id="W4KFI3"/>
<dbReference type="EMBL" id="KI925456">
    <property type="protein sequence ID" value="ETW84608.1"/>
    <property type="molecule type" value="Genomic_DNA"/>
</dbReference>
<dbReference type="GO" id="GO:0016192">
    <property type="term" value="P:vesicle-mediated transport"/>
    <property type="evidence" value="ECO:0007669"/>
    <property type="project" value="TreeGrafter"/>
</dbReference>
<dbReference type="Pfam" id="PF00996">
    <property type="entry name" value="GDI"/>
    <property type="match status" value="1"/>
</dbReference>